<dbReference type="SUPFAM" id="SSF48452">
    <property type="entry name" value="TPR-like"/>
    <property type="match status" value="1"/>
</dbReference>
<dbReference type="AlphaFoldDB" id="A0A511FAD8"/>
<reference evidence="3 5" key="2">
    <citation type="submission" date="2020-08" db="EMBL/GenBank/DDBJ databases">
        <title>Sequencing the genomes of 1000 actinobacteria strains.</title>
        <authorList>
            <person name="Klenk H.-P."/>
        </authorList>
    </citation>
    <scope>NUCLEOTIDE SEQUENCE [LARGE SCALE GENOMIC DNA]</scope>
    <source>
        <strain evidence="3 5">DSM 9581</strain>
    </source>
</reference>
<accession>A0A511FAD8</accession>
<dbReference type="EMBL" id="BJVQ01000005">
    <property type="protein sequence ID" value="GEL45524.1"/>
    <property type="molecule type" value="Genomic_DNA"/>
</dbReference>
<gene>
    <name evidence="2" type="ORF">CHO01_06400</name>
    <name evidence="3" type="ORF">HNR08_003125</name>
</gene>
<organism evidence="2 4">
    <name type="scientific">Cellulomonas hominis</name>
    <dbReference type="NCBI Taxonomy" id="156981"/>
    <lineage>
        <taxon>Bacteria</taxon>
        <taxon>Bacillati</taxon>
        <taxon>Actinomycetota</taxon>
        <taxon>Actinomycetes</taxon>
        <taxon>Micrococcales</taxon>
        <taxon>Cellulomonadaceae</taxon>
        <taxon>Cellulomonas</taxon>
    </lineage>
</organism>
<evidence type="ECO:0000313" key="2">
    <source>
        <dbReference type="EMBL" id="GEL45524.1"/>
    </source>
</evidence>
<name>A0A511FAD8_9CELL</name>
<sequence>MSRTLDEANQEITRVRQMPYGLARTQAAERQVRLVDAEGPDAARAYALGTLVEAYQWGGEVDRSFVAFARLLRWWDEHPEQFDDADRHSLFWSFKWMVSGLADFPTVPAEQIDRTLADMERRYALAGNGMDAVAYERFAWARQRGAADAEAAYQAWVATPRDAYSQCEACDPGDRAAWLLATDRVDEGIRLIEQTLAQDPSCASEPADMLSYLAEAYLETGRPRDAARTHRRAVAALAEAESDMVGARGRRIRLLARGGQVDRALRAIEADQQYLTGGDTPYSRLAFARLVGAATHVLRDAHGDRSLRLATVPAATVAELDDWLRAQAETLAAQFDARNGTTAEAESVARAWRTRPADEVLDLDVLPRGLDRPSGAAPAPAAPAASHAAPPVTPDALLAEAERLAAAGDQEAAAGAYLDAAVAAEGAGLLVESGFAYAEAAHCAQVLGDDDGAASGYAAAVARLRAGAVAPTVAAPVVVAWAAAAAVTGDAEVVLAEADRLLAALGAAPVPADDLDPALAAREQGAVRRASADLDDAAARLLATLGGPERDGAGAERAQRAAEAYAGLGALADAAHAFWLAGRLHDQLGHVDEAVWNLESAMEGFAAARRRDPHGEVANALVDVLRRSGQEARADDLARTLTS</sequence>
<feature type="region of interest" description="Disordered" evidence="1">
    <location>
        <begin position="372"/>
        <end position="391"/>
    </location>
</feature>
<proteinExistence type="predicted"/>
<evidence type="ECO:0000313" key="3">
    <source>
        <dbReference type="EMBL" id="MBB5474389.1"/>
    </source>
</evidence>
<dbReference type="Proteomes" id="UP000321723">
    <property type="component" value="Unassembled WGS sequence"/>
</dbReference>
<protein>
    <submittedName>
        <fullName evidence="3">Tetratricopeptide (TPR) repeat protein</fullName>
    </submittedName>
</protein>
<comment type="caution">
    <text evidence="2">The sequence shown here is derived from an EMBL/GenBank/DDBJ whole genome shotgun (WGS) entry which is preliminary data.</text>
</comment>
<reference evidence="2 4" key="1">
    <citation type="submission" date="2019-07" db="EMBL/GenBank/DDBJ databases">
        <title>Whole genome shotgun sequence of Cellulomonas hominis NBRC 16055.</title>
        <authorList>
            <person name="Hosoyama A."/>
            <person name="Uohara A."/>
            <person name="Ohji S."/>
            <person name="Ichikawa N."/>
        </authorList>
    </citation>
    <scope>NUCLEOTIDE SEQUENCE [LARGE SCALE GENOMIC DNA]</scope>
    <source>
        <strain evidence="2 4">NBRC 16055</strain>
    </source>
</reference>
<evidence type="ECO:0000256" key="1">
    <source>
        <dbReference type="SAM" id="MobiDB-lite"/>
    </source>
</evidence>
<evidence type="ECO:0000313" key="4">
    <source>
        <dbReference type="Proteomes" id="UP000321723"/>
    </source>
</evidence>
<dbReference type="EMBL" id="JACHDN010000001">
    <property type="protein sequence ID" value="MBB5474389.1"/>
    <property type="molecule type" value="Genomic_DNA"/>
</dbReference>
<dbReference type="Proteomes" id="UP000564629">
    <property type="component" value="Unassembled WGS sequence"/>
</dbReference>
<feature type="compositionally biased region" description="Low complexity" evidence="1">
    <location>
        <begin position="373"/>
        <end position="391"/>
    </location>
</feature>
<dbReference type="RefSeq" id="WP_146833479.1">
    <property type="nucleotide sequence ID" value="NZ_BJVQ01000005.1"/>
</dbReference>
<keyword evidence="4" id="KW-1185">Reference proteome</keyword>
<dbReference type="OrthoDB" id="56388at2"/>
<dbReference type="Gene3D" id="1.25.40.10">
    <property type="entry name" value="Tetratricopeptide repeat domain"/>
    <property type="match status" value="1"/>
</dbReference>
<evidence type="ECO:0000313" key="5">
    <source>
        <dbReference type="Proteomes" id="UP000564629"/>
    </source>
</evidence>
<dbReference type="InterPro" id="IPR011990">
    <property type="entry name" value="TPR-like_helical_dom_sf"/>
</dbReference>